<dbReference type="KEGG" id="mes:Meso_0213"/>
<gene>
    <name evidence="1" type="ordered locus">Meso_0213</name>
</gene>
<dbReference type="HOGENOM" id="CLU_2421603_0_0_5"/>
<name>Q11LV7_CHESB</name>
<organism evidence="1">
    <name type="scientific">Chelativorans sp. (strain BNC1)</name>
    <dbReference type="NCBI Taxonomy" id="266779"/>
    <lineage>
        <taxon>Bacteria</taxon>
        <taxon>Pseudomonadati</taxon>
        <taxon>Pseudomonadota</taxon>
        <taxon>Alphaproteobacteria</taxon>
        <taxon>Hyphomicrobiales</taxon>
        <taxon>Phyllobacteriaceae</taxon>
        <taxon>Chelativorans</taxon>
    </lineage>
</organism>
<dbReference type="STRING" id="266779.Meso_0213"/>
<proteinExistence type="predicted"/>
<evidence type="ECO:0000313" key="1">
    <source>
        <dbReference type="EMBL" id="ABG61618.1"/>
    </source>
</evidence>
<protein>
    <submittedName>
        <fullName evidence="1">Uncharacterized protein</fullName>
    </submittedName>
</protein>
<reference evidence="1" key="1">
    <citation type="submission" date="2006-06" db="EMBL/GenBank/DDBJ databases">
        <title>Complete sequence of chromosome of Chelativorans sp. BNC1.</title>
        <authorList>
            <consortium name="US DOE Joint Genome Institute"/>
            <person name="Copeland A."/>
            <person name="Lucas S."/>
            <person name="Lapidus A."/>
            <person name="Barry K."/>
            <person name="Detter J.C."/>
            <person name="Glavina del Rio T."/>
            <person name="Hammon N."/>
            <person name="Israni S."/>
            <person name="Dalin E."/>
            <person name="Tice H."/>
            <person name="Pitluck S."/>
            <person name="Chertkov O."/>
            <person name="Brettin T."/>
            <person name="Bruce D."/>
            <person name="Han C."/>
            <person name="Tapia R."/>
            <person name="Gilna P."/>
            <person name="Schmutz J."/>
            <person name="Larimer F."/>
            <person name="Land M."/>
            <person name="Hauser L."/>
            <person name="Kyrpides N."/>
            <person name="Mikhailova N."/>
            <person name="Richardson P."/>
        </authorList>
    </citation>
    <scope>NUCLEOTIDE SEQUENCE</scope>
    <source>
        <strain evidence="1">BNC1</strain>
    </source>
</reference>
<sequence length="91" mass="10484">MVARMIWRENYEIVWHSETTDDLEVLVRKDIASALEGLDSPENLIFHTVFLDESSYDNCPVVIVWGQEGDQRFHAEYHSGSSLVPIAEVFE</sequence>
<dbReference type="AlphaFoldDB" id="Q11LV7"/>
<accession>Q11LV7</accession>
<dbReference type="EMBL" id="CP000390">
    <property type="protein sequence ID" value="ABG61618.1"/>
    <property type="molecule type" value="Genomic_DNA"/>
</dbReference>